<dbReference type="PANTHER" id="PTHR31719:SF43">
    <property type="entry name" value="NAC TRANSCRIPTION FACTOR 56"/>
    <property type="match status" value="1"/>
</dbReference>
<evidence type="ECO:0000256" key="5">
    <source>
        <dbReference type="SAM" id="MobiDB-lite"/>
    </source>
</evidence>
<accession>A0A835MZG5</accession>
<dbReference type="OrthoDB" id="1741710at2759"/>
<dbReference type="PROSITE" id="PS51005">
    <property type="entry name" value="NAC"/>
    <property type="match status" value="1"/>
</dbReference>
<gene>
    <name evidence="7" type="ORF">SADUNF_Sadunf07G0109600</name>
</gene>
<dbReference type="InterPro" id="IPR036093">
    <property type="entry name" value="NAC_dom_sf"/>
</dbReference>
<sequence>MVPHGFRFNPTDEELIQVLDRKASGQEMPLHFIHEMNVYEREPQDLEWNGSTALSNGERFYYCKRETNDSREVHGLGWWKATSHVKKVYANDQQPLVGNKRPLTFHRFKDNERNRNNAIKTNWIMHEYSLESRTTEWRLCKLKYKGKPSLQEEIESIKKKHSSRNDFETGRSPTNAGVLEQLEERSLVPADSAMPILDHFNGYNNQQPHNQWNNMQQLPLSPPYHPDHDLPAPPSTSSDHYYVNYQQEELEPNVHEQPFPNLWSWTN</sequence>
<name>A0A835MZG5_9ROSI</name>
<dbReference type="InterPro" id="IPR003441">
    <property type="entry name" value="NAC-dom"/>
</dbReference>
<keyword evidence="4" id="KW-0539">Nucleus</keyword>
<keyword evidence="1" id="KW-0805">Transcription regulation</keyword>
<proteinExistence type="predicted"/>
<evidence type="ECO:0000313" key="8">
    <source>
        <dbReference type="Proteomes" id="UP000657918"/>
    </source>
</evidence>
<keyword evidence="8" id="KW-1185">Reference proteome</keyword>
<comment type="caution">
    <text evidence="7">The sequence shown here is derived from an EMBL/GenBank/DDBJ whole genome shotgun (WGS) entry which is preliminary data.</text>
</comment>
<dbReference type="AlphaFoldDB" id="A0A835MZG5"/>
<dbReference type="SUPFAM" id="SSF101941">
    <property type="entry name" value="NAC domain"/>
    <property type="match status" value="1"/>
</dbReference>
<dbReference type="GO" id="GO:0006355">
    <property type="term" value="P:regulation of DNA-templated transcription"/>
    <property type="evidence" value="ECO:0007669"/>
    <property type="project" value="InterPro"/>
</dbReference>
<evidence type="ECO:0000256" key="2">
    <source>
        <dbReference type="ARBA" id="ARBA00023125"/>
    </source>
</evidence>
<dbReference type="Gene3D" id="2.170.150.80">
    <property type="entry name" value="NAC domain"/>
    <property type="match status" value="1"/>
</dbReference>
<reference evidence="7 8" key="1">
    <citation type="submission" date="2020-10" db="EMBL/GenBank/DDBJ databases">
        <title>Plant Genome Project.</title>
        <authorList>
            <person name="Zhang R.-G."/>
        </authorList>
    </citation>
    <scope>NUCLEOTIDE SEQUENCE [LARGE SCALE GENOMIC DNA]</scope>
    <source>
        <strain evidence="7">FAFU-HL-1</strain>
        <tissue evidence="7">Leaf</tissue>
    </source>
</reference>
<evidence type="ECO:0000256" key="4">
    <source>
        <dbReference type="ARBA" id="ARBA00023242"/>
    </source>
</evidence>
<dbReference type="PANTHER" id="PTHR31719">
    <property type="entry name" value="NAC TRANSCRIPTION FACTOR 56"/>
    <property type="match status" value="1"/>
</dbReference>
<dbReference type="Pfam" id="PF02365">
    <property type="entry name" value="NAM"/>
    <property type="match status" value="1"/>
</dbReference>
<keyword evidence="3" id="KW-0804">Transcription</keyword>
<feature type="compositionally biased region" description="Polar residues" evidence="5">
    <location>
        <begin position="203"/>
        <end position="219"/>
    </location>
</feature>
<keyword evidence="2" id="KW-0238">DNA-binding</keyword>
<feature type="region of interest" description="Disordered" evidence="5">
    <location>
        <begin position="203"/>
        <end position="239"/>
    </location>
</feature>
<evidence type="ECO:0000256" key="1">
    <source>
        <dbReference type="ARBA" id="ARBA00023015"/>
    </source>
</evidence>
<evidence type="ECO:0000313" key="7">
    <source>
        <dbReference type="EMBL" id="KAF9679146.1"/>
    </source>
</evidence>
<evidence type="ECO:0000259" key="6">
    <source>
        <dbReference type="PROSITE" id="PS51005"/>
    </source>
</evidence>
<dbReference type="EMBL" id="JADGMS010000007">
    <property type="protein sequence ID" value="KAF9679146.1"/>
    <property type="molecule type" value="Genomic_DNA"/>
</dbReference>
<feature type="region of interest" description="Disordered" evidence="5">
    <location>
        <begin position="156"/>
        <end position="177"/>
    </location>
</feature>
<feature type="domain" description="NAC" evidence="6">
    <location>
        <begin position="2"/>
        <end position="145"/>
    </location>
</feature>
<dbReference type="GO" id="GO:0003677">
    <property type="term" value="F:DNA binding"/>
    <property type="evidence" value="ECO:0007669"/>
    <property type="project" value="UniProtKB-KW"/>
</dbReference>
<protein>
    <recommendedName>
        <fullName evidence="6">NAC domain-containing protein</fullName>
    </recommendedName>
</protein>
<dbReference type="Proteomes" id="UP000657918">
    <property type="component" value="Unassembled WGS sequence"/>
</dbReference>
<evidence type="ECO:0000256" key="3">
    <source>
        <dbReference type="ARBA" id="ARBA00023163"/>
    </source>
</evidence>
<organism evidence="7 8">
    <name type="scientific">Salix dunnii</name>
    <dbReference type="NCBI Taxonomy" id="1413687"/>
    <lineage>
        <taxon>Eukaryota</taxon>
        <taxon>Viridiplantae</taxon>
        <taxon>Streptophyta</taxon>
        <taxon>Embryophyta</taxon>
        <taxon>Tracheophyta</taxon>
        <taxon>Spermatophyta</taxon>
        <taxon>Magnoliopsida</taxon>
        <taxon>eudicotyledons</taxon>
        <taxon>Gunneridae</taxon>
        <taxon>Pentapetalae</taxon>
        <taxon>rosids</taxon>
        <taxon>fabids</taxon>
        <taxon>Malpighiales</taxon>
        <taxon>Salicaceae</taxon>
        <taxon>Saliceae</taxon>
        <taxon>Salix</taxon>
    </lineage>
</organism>